<dbReference type="HOGENOM" id="CLU_071300_0_0_14"/>
<feature type="transmembrane region" description="Helical" evidence="1">
    <location>
        <begin position="29"/>
        <end position="48"/>
    </location>
</feature>
<name>S5M0C7_9MOLU</name>
<gene>
    <name evidence="2" type="ORF">STAIW_v1c08610</name>
</gene>
<protein>
    <submittedName>
        <fullName evidence="2">ABC transporter permease protein</fullName>
    </submittedName>
</protein>
<keyword evidence="1" id="KW-0812">Transmembrane</keyword>
<sequence>MTKTKFKLNLKIFYNLYILSIKSFLYSPLNMFLGVFLILFILIIWLLFKSDDPFIFASAIGTLIARNGVHTFYRNVNMNRTVGFSQRMKFTGMNGFLRPFANILASFTINALILMLMLTIIIIFFKEQRNMFEHVNWTMFLTGAFLLWILSVLISYSIYVFCKNQTWGNIIASLIYLISYNLLGCAFPYETIAGNAPWLNFVLYFVPQRYMMNVMQAGWVDATNLNYLGKNNGQYKVDFKLRENLLIPYLITFSFILILSILLITFIIINVQRRKKDGYGANIVLKLSSKYIRDIKRCTNIEELNNLRSQHLTQLGFDSNYIKNNEGYSNFKNLKHKKGKNR</sequence>
<dbReference type="KEGG" id="stai:STAIW_v1c08610"/>
<accession>S5M0C7</accession>
<proteinExistence type="predicted"/>
<dbReference type="Proteomes" id="UP000014984">
    <property type="component" value="Chromosome"/>
</dbReference>
<dbReference type="OrthoDB" id="391926at2"/>
<keyword evidence="1" id="KW-1133">Transmembrane helix</keyword>
<keyword evidence="1" id="KW-0472">Membrane</keyword>
<evidence type="ECO:0000313" key="3">
    <source>
        <dbReference type="Proteomes" id="UP000014984"/>
    </source>
</evidence>
<dbReference type="STRING" id="1276220.STAIW_v1c08610"/>
<dbReference type="RefSeq" id="WP_020834586.1">
    <property type="nucleotide sequence ID" value="NC_021846.1"/>
</dbReference>
<feature type="transmembrane region" description="Helical" evidence="1">
    <location>
        <begin position="169"/>
        <end position="189"/>
    </location>
</feature>
<feature type="transmembrane region" description="Helical" evidence="1">
    <location>
        <begin position="54"/>
        <end position="76"/>
    </location>
</feature>
<feature type="transmembrane region" description="Helical" evidence="1">
    <location>
        <begin position="137"/>
        <end position="162"/>
    </location>
</feature>
<reference evidence="2 3" key="1">
    <citation type="journal article" date="2013" name="Genome Biol. Evol.">
        <title>Comparison of metabolic capacities and inference of gene content evolution in mosquito-associated Spiroplasma diminutum and S. taiwanense.</title>
        <authorList>
            <person name="Lo W.S."/>
            <person name="Ku C."/>
            <person name="Chen L.L."/>
            <person name="Chang T.H."/>
            <person name="Kuo C.H."/>
        </authorList>
    </citation>
    <scope>NUCLEOTIDE SEQUENCE [LARGE SCALE GENOMIC DNA]</scope>
    <source>
        <strain evidence="2">CT-1</strain>
    </source>
</reference>
<dbReference type="AlphaFoldDB" id="S5M0C7"/>
<feature type="transmembrane region" description="Helical" evidence="1">
    <location>
        <begin position="96"/>
        <end position="125"/>
    </location>
</feature>
<dbReference type="eggNOG" id="COG0842">
    <property type="taxonomic scope" value="Bacteria"/>
</dbReference>
<organism evidence="2 3">
    <name type="scientific">Spiroplasma taiwanense CT-1</name>
    <dbReference type="NCBI Taxonomy" id="1276220"/>
    <lineage>
        <taxon>Bacteria</taxon>
        <taxon>Bacillati</taxon>
        <taxon>Mycoplasmatota</taxon>
        <taxon>Mollicutes</taxon>
        <taxon>Entomoplasmatales</taxon>
        <taxon>Spiroplasmataceae</taxon>
        <taxon>Spiroplasma</taxon>
    </lineage>
</organism>
<feature type="transmembrane region" description="Helical" evidence="1">
    <location>
        <begin position="246"/>
        <end position="269"/>
    </location>
</feature>
<evidence type="ECO:0000256" key="1">
    <source>
        <dbReference type="SAM" id="Phobius"/>
    </source>
</evidence>
<keyword evidence="3" id="KW-1185">Reference proteome</keyword>
<dbReference type="PATRIC" id="fig|1276220.3.peg.878"/>
<evidence type="ECO:0000313" key="2">
    <source>
        <dbReference type="EMBL" id="AGR41447.1"/>
    </source>
</evidence>
<dbReference type="EMBL" id="CP005074">
    <property type="protein sequence ID" value="AGR41447.1"/>
    <property type="molecule type" value="Genomic_DNA"/>
</dbReference>